<comment type="caution">
    <text evidence="2">The sequence shown here is derived from an EMBL/GenBank/DDBJ whole genome shotgun (WGS) entry which is preliminary data.</text>
</comment>
<dbReference type="AlphaFoldDB" id="A0A501WAE3"/>
<dbReference type="RefSeq" id="WP_140621074.1">
    <property type="nucleotide sequence ID" value="NZ_VFRQ01000004.1"/>
</dbReference>
<dbReference type="Pfam" id="PF20329">
    <property type="entry name" value="DUF6624"/>
    <property type="match status" value="1"/>
</dbReference>
<keyword evidence="1" id="KW-0732">Signal</keyword>
<evidence type="ECO:0000313" key="2">
    <source>
        <dbReference type="EMBL" id="TPE44181.1"/>
    </source>
</evidence>
<dbReference type="EMBL" id="VFRQ01000004">
    <property type="protein sequence ID" value="TPE44181.1"/>
    <property type="molecule type" value="Genomic_DNA"/>
</dbReference>
<keyword evidence="3" id="KW-1185">Reference proteome</keyword>
<evidence type="ECO:0008006" key="4">
    <source>
        <dbReference type="Google" id="ProtNLM"/>
    </source>
</evidence>
<feature type="chain" id="PRO_5021350762" description="PpiC domain-containing protein" evidence="1">
    <location>
        <begin position="20"/>
        <end position="328"/>
    </location>
</feature>
<gene>
    <name evidence="2" type="ORF">FJM65_08415</name>
</gene>
<dbReference type="OrthoDB" id="1164858at2"/>
<sequence length="328" mass="37474">MKTTFTLLLLFLTSLGAFAQTYSELVSLSFSHLEQNKYKSFEDTYPKLFTAYLKEQATDYQAALTATADGDMAKAFAALDRVVTDSLLLDEIQTDKSFAALHTAKEWNSLLFKIKRIEQGYHKKARKALLAINAHDQSIRLLVLEAYRKYGKESNEALDLRTRMKEIDAASAMAIQEIINKYGWLGVDKVGYFGNQVYFLAIQHAEDTVVQQKYLPIMRKAVTEGNAKPWQYAFLQDRILMNQGKRQIYGTQKIVSDDPAKSYIIPLQDPENVDSLRAEVGLGPLQEALQEDGMTWDLAAYKQRLPEIEKMYRERYLQAQAAKQKQKP</sequence>
<reference evidence="2 3" key="1">
    <citation type="submission" date="2019-06" db="EMBL/GenBank/DDBJ databases">
        <title>A novel bacterium of genus Pontibacter, isolated from marine sediment.</title>
        <authorList>
            <person name="Huang H."/>
            <person name="Mo K."/>
            <person name="Hu Y."/>
        </authorList>
    </citation>
    <scope>NUCLEOTIDE SEQUENCE [LARGE SCALE GENOMIC DNA]</scope>
    <source>
        <strain evidence="2 3">HB172049</strain>
    </source>
</reference>
<accession>A0A501WAE3</accession>
<organism evidence="2 3">
    <name type="scientific">Pontibacter mangrovi</name>
    <dbReference type="NCBI Taxonomy" id="2589816"/>
    <lineage>
        <taxon>Bacteria</taxon>
        <taxon>Pseudomonadati</taxon>
        <taxon>Bacteroidota</taxon>
        <taxon>Cytophagia</taxon>
        <taxon>Cytophagales</taxon>
        <taxon>Hymenobacteraceae</taxon>
        <taxon>Pontibacter</taxon>
    </lineage>
</organism>
<feature type="signal peptide" evidence="1">
    <location>
        <begin position="1"/>
        <end position="19"/>
    </location>
</feature>
<dbReference type="InterPro" id="IPR046732">
    <property type="entry name" value="DUF6624"/>
</dbReference>
<dbReference type="Proteomes" id="UP000316727">
    <property type="component" value="Unassembled WGS sequence"/>
</dbReference>
<protein>
    <recommendedName>
        <fullName evidence="4">PpiC domain-containing protein</fullName>
    </recommendedName>
</protein>
<name>A0A501WAE3_9BACT</name>
<evidence type="ECO:0000313" key="3">
    <source>
        <dbReference type="Proteomes" id="UP000316727"/>
    </source>
</evidence>
<evidence type="ECO:0000256" key="1">
    <source>
        <dbReference type="SAM" id="SignalP"/>
    </source>
</evidence>
<proteinExistence type="predicted"/>